<comment type="caution">
    <text evidence="2">The sequence shown here is derived from an EMBL/GenBank/DDBJ whole genome shotgun (WGS) entry which is preliminary data.</text>
</comment>
<sequence length="93" mass="10947">MSSTSFNQEQEIEARRSPRIFIATLPRRILTQTDYETILLNGVRQLIHDFFSRPEQQSPYRSLFRWTIDEGIPTKKKYSVLLRVSEPADPSFT</sequence>
<evidence type="ECO:0000313" key="3">
    <source>
        <dbReference type="Proteomes" id="UP000663828"/>
    </source>
</evidence>
<evidence type="ECO:0000313" key="2">
    <source>
        <dbReference type="EMBL" id="CAF1255657.1"/>
    </source>
</evidence>
<keyword evidence="3" id="KW-1185">Reference proteome</keyword>
<organism evidence="2 3">
    <name type="scientific">Adineta ricciae</name>
    <name type="common">Rotifer</name>
    <dbReference type="NCBI Taxonomy" id="249248"/>
    <lineage>
        <taxon>Eukaryota</taxon>
        <taxon>Metazoa</taxon>
        <taxon>Spiralia</taxon>
        <taxon>Gnathifera</taxon>
        <taxon>Rotifera</taxon>
        <taxon>Eurotatoria</taxon>
        <taxon>Bdelloidea</taxon>
        <taxon>Adinetida</taxon>
        <taxon>Adinetidae</taxon>
        <taxon>Adineta</taxon>
    </lineage>
</organism>
<dbReference type="EMBL" id="CAJNOR010002157">
    <property type="protein sequence ID" value="CAF1255657.1"/>
    <property type="molecule type" value="Genomic_DNA"/>
</dbReference>
<gene>
    <name evidence="1" type="ORF">EDS130_LOCUS27891</name>
    <name evidence="2" type="ORF">XAT740_LOCUS26500</name>
</gene>
<accession>A0A815AGR4</accession>
<dbReference type="Proteomes" id="UP000663852">
    <property type="component" value="Unassembled WGS sequence"/>
</dbReference>
<dbReference type="AlphaFoldDB" id="A0A815AGR4"/>
<evidence type="ECO:0000313" key="1">
    <source>
        <dbReference type="EMBL" id="CAF1249446.1"/>
    </source>
</evidence>
<proteinExistence type="predicted"/>
<name>A0A815AGR4_ADIRI</name>
<protein>
    <submittedName>
        <fullName evidence="2">Uncharacterized protein</fullName>
    </submittedName>
</protein>
<dbReference type="EMBL" id="CAJNOJ010000179">
    <property type="protein sequence ID" value="CAF1249446.1"/>
    <property type="molecule type" value="Genomic_DNA"/>
</dbReference>
<reference evidence="2" key="1">
    <citation type="submission" date="2021-02" db="EMBL/GenBank/DDBJ databases">
        <authorList>
            <person name="Nowell W R."/>
        </authorList>
    </citation>
    <scope>NUCLEOTIDE SEQUENCE</scope>
</reference>
<dbReference type="Proteomes" id="UP000663828">
    <property type="component" value="Unassembled WGS sequence"/>
</dbReference>